<dbReference type="Proteomes" id="UP001500665">
    <property type="component" value="Unassembled WGS sequence"/>
</dbReference>
<comment type="caution">
    <text evidence="3">The sequence shown here is derived from an EMBL/GenBank/DDBJ whole genome shotgun (WGS) entry which is preliminary data.</text>
</comment>
<feature type="region of interest" description="Disordered" evidence="1">
    <location>
        <begin position="128"/>
        <end position="177"/>
    </location>
</feature>
<sequence length="348" mass="38077">MSGNQERVARGLELVGRALGPYVDRQMGNRYGPGWLAERAERDSSRLGRPVRHQLEDTRLLLSLLTEEEFFAEIIPPPGPALASDVIAVGDRLGFRPFADAEAAQALRLMAQLLRLIGAREPSAEVQELLRPPRPAQAEEAPVSFEKKDQRGSARPRVAFGRKPKAPARAKAAAGKPAAPRWTPERLRLVALVAAGLALFVIIRVYGPDDTLTDPHEGARARLKEGAELASHRGIELPEGFRLVLLDDPEHPEKGAFRGDLYLKANILTASDRRLAVLPRGTKGSYRACLDAEPVGADLDADQAKRGVSFCVTTDKGAIGLFTITGRRERPERVVRLDLTVWKGPKPE</sequence>
<dbReference type="EMBL" id="BAAAHH010000024">
    <property type="protein sequence ID" value="GAA0960829.1"/>
    <property type="molecule type" value="Genomic_DNA"/>
</dbReference>
<accession>A0ABN1RNX8</accession>
<dbReference type="Pfam" id="PF18731">
    <property type="entry name" value="HEPN_Swt1"/>
    <property type="match status" value="1"/>
</dbReference>
<dbReference type="RefSeq" id="WP_344243631.1">
    <property type="nucleotide sequence ID" value="NZ_BAAAHH010000024.1"/>
</dbReference>
<keyword evidence="4" id="KW-1185">Reference proteome</keyword>
<protein>
    <recommendedName>
        <fullName evidence="2">Swt1-like HEPN domain-containing protein</fullName>
    </recommendedName>
</protein>
<name>A0ABN1RNX8_9ACTN</name>
<proteinExistence type="predicted"/>
<feature type="domain" description="Swt1-like HEPN" evidence="2">
    <location>
        <begin position="10"/>
        <end position="118"/>
    </location>
</feature>
<gene>
    <name evidence="3" type="ORF">GCM10009550_52570</name>
</gene>
<reference evidence="3 4" key="1">
    <citation type="journal article" date="2019" name="Int. J. Syst. Evol. Microbiol.">
        <title>The Global Catalogue of Microorganisms (GCM) 10K type strain sequencing project: providing services to taxonomists for standard genome sequencing and annotation.</title>
        <authorList>
            <consortium name="The Broad Institute Genomics Platform"/>
            <consortium name="The Broad Institute Genome Sequencing Center for Infectious Disease"/>
            <person name="Wu L."/>
            <person name="Ma J."/>
        </authorList>
    </citation>
    <scope>NUCLEOTIDE SEQUENCE [LARGE SCALE GENOMIC DNA]</scope>
    <source>
        <strain evidence="3 4">JCM 10696</strain>
    </source>
</reference>
<dbReference type="InterPro" id="IPR041650">
    <property type="entry name" value="HEPN_Swt1"/>
</dbReference>
<evidence type="ECO:0000313" key="3">
    <source>
        <dbReference type="EMBL" id="GAA0960829.1"/>
    </source>
</evidence>
<evidence type="ECO:0000259" key="2">
    <source>
        <dbReference type="Pfam" id="PF18731"/>
    </source>
</evidence>
<evidence type="ECO:0000256" key="1">
    <source>
        <dbReference type="SAM" id="MobiDB-lite"/>
    </source>
</evidence>
<organism evidence="3 4">
    <name type="scientific">Actinocorallia libanotica</name>
    <dbReference type="NCBI Taxonomy" id="46162"/>
    <lineage>
        <taxon>Bacteria</taxon>
        <taxon>Bacillati</taxon>
        <taxon>Actinomycetota</taxon>
        <taxon>Actinomycetes</taxon>
        <taxon>Streptosporangiales</taxon>
        <taxon>Thermomonosporaceae</taxon>
        <taxon>Actinocorallia</taxon>
    </lineage>
</organism>
<evidence type="ECO:0000313" key="4">
    <source>
        <dbReference type="Proteomes" id="UP001500665"/>
    </source>
</evidence>